<proteinExistence type="predicted"/>
<organism evidence="3 4">
    <name type="scientific">Nocardioides jiangxiensis</name>
    <dbReference type="NCBI Taxonomy" id="3064524"/>
    <lineage>
        <taxon>Bacteria</taxon>
        <taxon>Bacillati</taxon>
        <taxon>Actinomycetota</taxon>
        <taxon>Actinomycetes</taxon>
        <taxon>Propionibacteriales</taxon>
        <taxon>Nocardioidaceae</taxon>
        <taxon>Nocardioides</taxon>
    </lineage>
</organism>
<reference evidence="3 4" key="1">
    <citation type="submission" date="2023-07" db="EMBL/GenBank/DDBJ databases">
        <title>Nocardioides sp. nov WY-20 isolated from soil.</title>
        <authorList>
            <person name="Liu B."/>
            <person name="Wan Y."/>
        </authorList>
    </citation>
    <scope>NUCLEOTIDE SEQUENCE [LARGE SCALE GENOMIC DNA]</scope>
    <source>
        <strain evidence="3 4">WY-20</strain>
    </source>
</reference>
<accession>A0ABT9B0S9</accession>
<protein>
    <recommendedName>
        <fullName evidence="5">DUF485 domain-containing protein</fullName>
    </recommendedName>
</protein>
<feature type="transmembrane region" description="Helical" evidence="2">
    <location>
        <begin position="52"/>
        <end position="75"/>
    </location>
</feature>
<keyword evidence="2" id="KW-0472">Membrane</keyword>
<dbReference type="RefSeq" id="WP_305027835.1">
    <property type="nucleotide sequence ID" value="NZ_JAUQTA010000001.1"/>
</dbReference>
<sequence>MSDIPPPPRVRVTGPPRHTTRRTPLPRAREIDAATPVGEIYLGSLLREQARLAARILAVLFGVLGSVPLVFHLWPALAAHRVVGVPVAWWVLGVLAYPFLLLLGWAYVRRAERNERDFAALVDVVAEEP</sequence>
<name>A0ABT9B0S9_9ACTN</name>
<feature type="transmembrane region" description="Helical" evidence="2">
    <location>
        <begin position="87"/>
        <end position="108"/>
    </location>
</feature>
<dbReference type="Proteomes" id="UP001233314">
    <property type="component" value="Unassembled WGS sequence"/>
</dbReference>
<feature type="region of interest" description="Disordered" evidence="1">
    <location>
        <begin position="1"/>
        <end position="27"/>
    </location>
</feature>
<feature type="compositionally biased region" description="Low complexity" evidence="1">
    <location>
        <begin position="10"/>
        <end position="26"/>
    </location>
</feature>
<evidence type="ECO:0000313" key="4">
    <source>
        <dbReference type="Proteomes" id="UP001233314"/>
    </source>
</evidence>
<evidence type="ECO:0000256" key="1">
    <source>
        <dbReference type="SAM" id="MobiDB-lite"/>
    </source>
</evidence>
<keyword evidence="2" id="KW-1133">Transmembrane helix</keyword>
<comment type="caution">
    <text evidence="3">The sequence shown here is derived from an EMBL/GenBank/DDBJ whole genome shotgun (WGS) entry which is preliminary data.</text>
</comment>
<dbReference type="EMBL" id="JAUQTA010000001">
    <property type="protein sequence ID" value="MDO7868460.1"/>
    <property type="molecule type" value="Genomic_DNA"/>
</dbReference>
<keyword evidence="4" id="KW-1185">Reference proteome</keyword>
<keyword evidence="2" id="KW-0812">Transmembrane</keyword>
<evidence type="ECO:0000256" key="2">
    <source>
        <dbReference type="SAM" id="Phobius"/>
    </source>
</evidence>
<evidence type="ECO:0008006" key="5">
    <source>
        <dbReference type="Google" id="ProtNLM"/>
    </source>
</evidence>
<evidence type="ECO:0000313" key="3">
    <source>
        <dbReference type="EMBL" id="MDO7868460.1"/>
    </source>
</evidence>
<gene>
    <name evidence="3" type="ORF">Q5722_08785</name>
</gene>